<dbReference type="EMBL" id="CP047491">
    <property type="protein sequence ID" value="QHQ38804.1"/>
    <property type="molecule type" value="Genomic_DNA"/>
</dbReference>
<comment type="catalytic activity">
    <reaction evidence="5 13">
        <text>N-acetyl-D-muramate 6-phosphate + H2O = N-acetyl-D-glucosamine 6-phosphate + (R)-lactate</text>
        <dbReference type="Rhea" id="RHEA:26410"/>
        <dbReference type="ChEBI" id="CHEBI:15377"/>
        <dbReference type="ChEBI" id="CHEBI:16004"/>
        <dbReference type="ChEBI" id="CHEBI:57513"/>
        <dbReference type="ChEBI" id="CHEBI:58722"/>
        <dbReference type="EC" id="4.2.1.126"/>
    </reaction>
</comment>
<dbReference type="Pfam" id="PF22645">
    <property type="entry name" value="GKRP_SIS_N"/>
    <property type="match status" value="1"/>
</dbReference>
<dbReference type="Proteomes" id="UP000464675">
    <property type="component" value="Chromosome"/>
</dbReference>
<dbReference type="GO" id="GO:0016835">
    <property type="term" value="F:carbon-oxygen lyase activity"/>
    <property type="evidence" value="ECO:0007669"/>
    <property type="project" value="UniProtKB-UniRule"/>
</dbReference>
<organism evidence="16 19">
    <name type="scientific">Microbulbifer hydrolyticus</name>
    <dbReference type="NCBI Taxonomy" id="48074"/>
    <lineage>
        <taxon>Bacteria</taxon>
        <taxon>Pseudomonadati</taxon>
        <taxon>Pseudomonadota</taxon>
        <taxon>Gammaproteobacteria</taxon>
        <taxon>Cellvibrionales</taxon>
        <taxon>Microbulbiferaceae</taxon>
        <taxon>Microbulbifer</taxon>
    </lineage>
</organism>
<dbReference type="EMBL" id="JACHHR010000001">
    <property type="protein sequence ID" value="MBB5210750.1"/>
    <property type="molecule type" value="Genomic_DNA"/>
</dbReference>
<evidence type="ECO:0000256" key="1">
    <source>
        <dbReference type="ARBA" id="ARBA00011738"/>
    </source>
</evidence>
<dbReference type="AlphaFoldDB" id="A0A6P1T7N0"/>
<dbReference type="InterPro" id="IPR005486">
    <property type="entry name" value="Glucokinase_regulatory_CS"/>
</dbReference>
<comment type="miscellaneous">
    <text evidence="13">A lyase-type mechanism (elimination/hydration) is suggested for the cleavage of the lactyl ether bond of MurNAc 6-phosphate, with the formation of an alpha,beta-unsaturated aldehyde intermediate with (E)-stereochemistry, followed by the syn addition of water to give product.</text>
</comment>
<reference evidence="17 18" key="1">
    <citation type="submission" date="2020-01" db="EMBL/GenBank/DDBJ databases">
        <title>The possibility of degradation of plastic by Microbulbifer hydrolyticus IRE-31.</title>
        <authorList>
            <person name="Liu L."/>
        </authorList>
    </citation>
    <scope>NUCLEOTIDE SEQUENCE [LARGE SCALE GENOMIC DNA]</scope>
    <source>
        <strain evidence="17 18">IRE-31</strain>
    </source>
</reference>
<feature type="active site" evidence="13">
    <location>
        <position position="120"/>
    </location>
</feature>
<dbReference type="GO" id="GO:0097173">
    <property type="term" value="P:N-acetylmuramic acid catabolic process"/>
    <property type="evidence" value="ECO:0007669"/>
    <property type="project" value="UniProtKB-UniPathway"/>
</dbReference>
<evidence type="ECO:0000256" key="5">
    <source>
        <dbReference type="ARBA" id="ARBA00051747"/>
    </source>
</evidence>
<dbReference type="InterPro" id="IPR046348">
    <property type="entry name" value="SIS_dom_sf"/>
</dbReference>
<dbReference type="GO" id="GO:0097367">
    <property type="term" value="F:carbohydrate derivative binding"/>
    <property type="evidence" value="ECO:0007669"/>
    <property type="project" value="InterPro"/>
</dbReference>
<comment type="function">
    <text evidence="13">Specifically catalyzes the cleavage of the D-lactyl ether substituent of MurNAc 6-phosphate, producing GlcNAc 6-phosphate and D-lactate. Together with AnmK, is also required for the utilization of anhydro-N-acetylmuramic acid (anhMurNAc) either imported from the medium or derived from its own cell wall murein, and thus plays a role in cell wall recycling.</text>
</comment>
<dbReference type="Gene3D" id="1.10.8.1080">
    <property type="match status" value="1"/>
</dbReference>
<reference evidence="16 19" key="2">
    <citation type="submission" date="2020-08" db="EMBL/GenBank/DDBJ databases">
        <title>Genomic Encyclopedia of Type Strains, Phase IV (KMG-IV): sequencing the most valuable type-strain genomes for metagenomic binning, comparative biology and taxonomic classification.</title>
        <authorList>
            <person name="Goeker M."/>
        </authorList>
    </citation>
    <scope>NUCLEOTIDE SEQUENCE [LARGE SCALE GENOMIC DNA]</scope>
    <source>
        <strain evidence="16 19">DSM 11525</strain>
    </source>
</reference>
<evidence type="ECO:0000256" key="6">
    <source>
        <dbReference type="ARBA" id="ARBA00060532"/>
    </source>
</evidence>
<evidence type="ECO:0000256" key="7">
    <source>
        <dbReference type="ARBA" id="ARBA00060595"/>
    </source>
</evidence>
<evidence type="ECO:0000256" key="14">
    <source>
        <dbReference type="SAM" id="MobiDB-lite"/>
    </source>
</evidence>
<keyword evidence="3 13" id="KW-0119">Carbohydrate metabolism</keyword>
<keyword evidence="2 13" id="KW-0456">Lyase</keyword>
<dbReference type="GO" id="GO:0009254">
    <property type="term" value="P:peptidoglycan turnover"/>
    <property type="evidence" value="ECO:0007669"/>
    <property type="project" value="UniProtKB-UniRule"/>
</dbReference>
<evidence type="ECO:0000256" key="10">
    <source>
        <dbReference type="ARBA" id="ARBA00070061"/>
    </source>
</evidence>
<proteinExistence type="inferred from homology"/>
<evidence type="ECO:0000313" key="19">
    <source>
        <dbReference type="Proteomes" id="UP000563601"/>
    </source>
</evidence>
<accession>A0A6P1T7N0</accession>
<evidence type="ECO:0000256" key="9">
    <source>
        <dbReference type="ARBA" id="ARBA00067056"/>
    </source>
</evidence>
<evidence type="ECO:0000313" key="16">
    <source>
        <dbReference type="EMBL" id="MBB5210750.1"/>
    </source>
</evidence>
<dbReference type="Gene3D" id="3.40.50.10490">
    <property type="entry name" value="Glucose-6-phosphate isomerase like protein, domain 1"/>
    <property type="match status" value="1"/>
</dbReference>
<dbReference type="FunFam" id="3.40.50.10490:FF:000014">
    <property type="entry name" value="N-acetylmuramic acid 6-phosphate etherase"/>
    <property type="match status" value="1"/>
</dbReference>
<comment type="pathway">
    <text evidence="7 13">Amino-sugar metabolism; 1,6-anhydro-N-acetylmuramate degradation.</text>
</comment>
<dbReference type="EC" id="4.2.1.126" evidence="9 13"/>
<dbReference type="CDD" id="cd05007">
    <property type="entry name" value="SIS_Etherase"/>
    <property type="match status" value="1"/>
</dbReference>
<dbReference type="GO" id="GO:0097175">
    <property type="term" value="P:1,6-anhydro-N-acetyl-beta-muramic acid catabolic process"/>
    <property type="evidence" value="ECO:0007669"/>
    <property type="project" value="UniProtKB-UniRule"/>
</dbReference>
<feature type="domain" description="SIS" evidence="15">
    <location>
        <begin position="61"/>
        <end position="224"/>
    </location>
</feature>
<dbReference type="GO" id="GO:0016803">
    <property type="term" value="F:ether hydrolase activity"/>
    <property type="evidence" value="ECO:0007669"/>
    <property type="project" value="TreeGrafter"/>
</dbReference>
<evidence type="ECO:0000259" key="15">
    <source>
        <dbReference type="PROSITE" id="PS51464"/>
    </source>
</evidence>
<dbReference type="PANTHER" id="PTHR10088">
    <property type="entry name" value="GLUCOKINASE REGULATORY PROTEIN"/>
    <property type="match status" value="1"/>
</dbReference>
<protein>
    <recommendedName>
        <fullName evidence="10 13">N-acetylmuramic acid 6-phosphate etherase</fullName>
        <shortName evidence="13">MurNAc-6-P etherase</shortName>
        <ecNumber evidence="9 13">4.2.1.126</ecNumber>
    </recommendedName>
    <alternativeName>
        <fullName evidence="12 13">N-acetylmuramic acid 6-phosphate hydrolase</fullName>
    </alternativeName>
    <alternativeName>
        <fullName evidence="11 13">N-acetylmuramic acid 6-phosphate lyase</fullName>
    </alternativeName>
</protein>
<keyword evidence="18" id="KW-1185">Reference proteome</keyword>
<dbReference type="GO" id="GO:0046348">
    <property type="term" value="P:amino sugar catabolic process"/>
    <property type="evidence" value="ECO:0007669"/>
    <property type="project" value="InterPro"/>
</dbReference>
<dbReference type="InterPro" id="IPR040190">
    <property type="entry name" value="MURQ/GCKR"/>
</dbReference>
<evidence type="ECO:0000256" key="13">
    <source>
        <dbReference type="HAMAP-Rule" id="MF_00068"/>
    </source>
</evidence>
<comment type="subunit">
    <text evidence="1 13">Homodimer.</text>
</comment>
<dbReference type="SUPFAM" id="SSF53697">
    <property type="entry name" value="SIS domain"/>
    <property type="match status" value="1"/>
</dbReference>
<evidence type="ECO:0000256" key="2">
    <source>
        <dbReference type="ARBA" id="ARBA00023239"/>
    </source>
</evidence>
<comment type="similarity">
    <text evidence="8 13">Belongs to the GCKR-like family. MurNAc-6-P etherase subfamily.</text>
</comment>
<comment type="pathway">
    <text evidence="4 13">Cell wall biogenesis; peptidoglycan recycling.</text>
</comment>
<evidence type="ECO:0000256" key="3">
    <source>
        <dbReference type="ARBA" id="ARBA00023277"/>
    </source>
</evidence>
<gene>
    <name evidence="13 17" type="primary">murQ</name>
    <name evidence="17" type="ORF">GTQ55_07255</name>
    <name evidence="16" type="ORF">HNQ53_000938</name>
</gene>
<dbReference type="NCBIfam" id="TIGR00274">
    <property type="entry name" value="N-acetylmuramic acid 6-phosphate etherase"/>
    <property type="match status" value="1"/>
</dbReference>
<dbReference type="PANTHER" id="PTHR10088:SF5">
    <property type="entry name" value="N-ACETYLMURAMIC ACID 6-PHOSPHATE ETHERASE"/>
    <property type="match status" value="1"/>
</dbReference>
<dbReference type="NCBIfam" id="NF009222">
    <property type="entry name" value="PRK12570.1"/>
    <property type="match status" value="1"/>
</dbReference>
<feature type="active site" description="Proton donor" evidence="13">
    <location>
        <position position="89"/>
    </location>
</feature>
<feature type="region of interest" description="Disordered" evidence="14">
    <location>
        <begin position="306"/>
        <end position="328"/>
    </location>
</feature>
<evidence type="ECO:0000256" key="11">
    <source>
        <dbReference type="ARBA" id="ARBA00077905"/>
    </source>
</evidence>
<dbReference type="HAMAP" id="MF_00068">
    <property type="entry name" value="MurQ"/>
    <property type="match status" value="1"/>
</dbReference>
<comment type="pathway">
    <text evidence="6 13">Amino-sugar metabolism; N-acetylmuramate degradation.</text>
</comment>
<evidence type="ECO:0000313" key="18">
    <source>
        <dbReference type="Proteomes" id="UP000464675"/>
    </source>
</evidence>
<evidence type="ECO:0000313" key="17">
    <source>
        <dbReference type="EMBL" id="QHQ38804.1"/>
    </source>
</evidence>
<dbReference type="RefSeq" id="WP_161858132.1">
    <property type="nucleotide sequence ID" value="NZ_CP047491.1"/>
</dbReference>
<evidence type="ECO:0000256" key="12">
    <source>
        <dbReference type="ARBA" id="ARBA00084049"/>
    </source>
</evidence>
<name>A0A6P1T7N0_9GAMM</name>
<dbReference type="Proteomes" id="UP000563601">
    <property type="component" value="Unassembled WGS sequence"/>
</dbReference>
<dbReference type="FunFam" id="1.10.8.1080:FF:000001">
    <property type="entry name" value="N-acetylmuramic acid 6-phosphate etherase"/>
    <property type="match status" value="1"/>
</dbReference>
<dbReference type="InterPro" id="IPR005488">
    <property type="entry name" value="Etherase_MurQ"/>
</dbReference>
<dbReference type="PROSITE" id="PS51464">
    <property type="entry name" value="SIS"/>
    <property type="match status" value="1"/>
</dbReference>
<dbReference type="InterPro" id="IPR001347">
    <property type="entry name" value="SIS_dom"/>
</dbReference>
<evidence type="ECO:0000256" key="4">
    <source>
        <dbReference type="ARBA" id="ARBA00037880"/>
    </source>
</evidence>
<dbReference type="NCBIfam" id="NF003915">
    <property type="entry name" value="PRK05441.1"/>
    <property type="match status" value="1"/>
</dbReference>
<dbReference type="OrthoDB" id="9813395at2"/>
<dbReference type="PROSITE" id="PS01272">
    <property type="entry name" value="GCKR"/>
    <property type="match status" value="1"/>
</dbReference>
<evidence type="ECO:0000256" key="8">
    <source>
        <dbReference type="ARBA" id="ARBA00061234"/>
    </source>
</evidence>
<sequence length="328" mass="35044">MNVQLLNELASLASEARNPDTLDIDLLSSEEILTKINNADREVPEAVYRELPNITRAVDAIAEAFKSGARLIYMGAGTSGRLGILDAVECPPTFGVSEDMVVALIAGGEEAIYRAQEGAEDSLTLGGEDLRNINLSENDVVVGIAASGRTPYVIGGLRYARALGCTTIAVSCNKSAAIAEEADIAILPEVGPEILTGSTRMKAGTAQKLVLNMLTTASMIRIGKSFYNLMVDVKATNEKLVSRTRRIVMETTGVGLDEADRVLQSCDHNAKLAIMMILSGLERSKAEEALAKSQGFLRRALQEIRDASDTNTSGPRQCTALKDEEPAV</sequence>